<dbReference type="Gene3D" id="1.25.40.10">
    <property type="entry name" value="Tetratricopeptide repeat domain"/>
    <property type="match status" value="1"/>
</dbReference>
<dbReference type="PANTHER" id="PTHR22904:SF534">
    <property type="match status" value="1"/>
</dbReference>
<dbReference type="SUPFAM" id="SSF48452">
    <property type="entry name" value="TPR-like"/>
    <property type="match status" value="1"/>
</dbReference>
<comment type="caution">
    <text evidence="6">The sequence shown here is derived from an EMBL/GenBank/DDBJ whole genome shotgun (WGS) entry which is preliminary data.</text>
</comment>
<accession>A0A4Y9Z1J4</accession>
<protein>
    <recommendedName>
        <fullName evidence="5">F-box domain-containing protein</fullName>
    </recommendedName>
</protein>
<organism evidence="6 7">
    <name type="scientific">Dentipellis fragilis</name>
    <dbReference type="NCBI Taxonomy" id="205917"/>
    <lineage>
        <taxon>Eukaryota</taxon>
        <taxon>Fungi</taxon>
        <taxon>Dikarya</taxon>
        <taxon>Basidiomycota</taxon>
        <taxon>Agaricomycotina</taxon>
        <taxon>Agaricomycetes</taxon>
        <taxon>Russulales</taxon>
        <taxon>Hericiaceae</taxon>
        <taxon>Dentipellis</taxon>
    </lineage>
</organism>
<dbReference type="GO" id="GO:0051879">
    <property type="term" value="F:Hsp90 protein binding"/>
    <property type="evidence" value="ECO:0007669"/>
    <property type="project" value="TreeGrafter"/>
</dbReference>
<gene>
    <name evidence="6" type="ORF">EVG20_g3565</name>
</gene>
<dbReference type="AlphaFoldDB" id="A0A4Y9Z1J4"/>
<dbReference type="SUPFAM" id="SSF81383">
    <property type="entry name" value="F-box domain"/>
    <property type="match status" value="1"/>
</dbReference>
<sequence>MSVMVQVVLVTRSKRVGLDALFARICTVTRTSRRTRTAPNTKRPLDPINQSDVLQLSPPMAGGKEVWRGHFQRGIEAYRGGKSAEALQSFSSAIDSSDSPPYTLFDSRAAVYEQAGRYKDALLDSKKVIDLAADRWQGYARAARLFLLLKKYQSAAQMTSLALERIPDGEQNNARRESLVQLENNIRQAQAQAAILMQQRQADNRVLVDPVGNLPVELISHIFLLANDSPVTPLYLSHVSRRWHDIAISLPSLWRVLVLSKNKPAEKAKIWKSRARHWINELRFKNEPGNPLVIDRGSISIEPLQKLISDELDDLQWERVKVCKLHDIPLSAFERALAACHLRGCLRDLDELQVIFHDLVSVDIRNSGIHRSPLRALMQANPKLEKLVFHASPFSRVYLSDFDSTDPLTMAHLEHLEFSHVAEVSAITNKLSLPALQVLRLWSISDARPSFDAIVQNMGSNVEGLTELSFRQSVVDVRTLARVLLQSLQLEIFQLCSASLSGRTNDIVDILNAPPSASYRRYNALDLLSSPASGFPIACPSLRHVDLSQCSDLTAGPVVRMVSVRLKLHSSEPEAEAEPSSQPAQSPGPADGVDDQAALPSKPPQISKIETLVIDGCQQIEADTLPWLRQSVPMFSCVYLTKKEASRRR</sequence>
<dbReference type="InterPro" id="IPR019734">
    <property type="entry name" value="TPR_rpt"/>
</dbReference>
<reference evidence="6 7" key="1">
    <citation type="submission" date="2019-02" db="EMBL/GenBank/DDBJ databases">
        <title>Genome sequencing of the rare red list fungi Dentipellis fragilis.</title>
        <authorList>
            <person name="Buettner E."/>
            <person name="Kellner H."/>
        </authorList>
    </citation>
    <scope>NUCLEOTIDE SEQUENCE [LARGE SCALE GENOMIC DNA]</scope>
    <source>
        <strain evidence="6 7">DSM 105465</strain>
    </source>
</reference>
<keyword evidence="2" id="KW-0802">TPR repeat</keyword>
<dbReference type="InterPro" id="IPR036047">
    <property type="entry name" value="F-box-like_dom_sf"/>
</dbReference>
<dbReference type="SUPFAM" id="SSF52047">
    <property type="entry name" value="RNI-like"/>
    <property type="match status" value="1"/>
</dbReference>
<keyword evidence="7" id="KW-1185">Reference proteome</keyword>
<feature type="coiled-coil region" evidence="3">
    <location>
        <begin position="172"/>
        <end position="199"/>
    </location>
</feature>
<dbReference type="Gene3D" id="1.20.1280.50">
    <property type="match status" value="1"/>
</dbReference>
<dbReference type="InterPro" id="IPR001810">
    <property type="entry name" value="F-box_dom"/>
</dbReference>
<dbReference type="SMART" id="SM00028">
    <property type="entry name" value="TPR"/>
    <property type="match status" value="3"/>
</dbReference>
<evidence type="ECO:0000256" key="1">
    <source>
        <dbReference type="ARBA" id="ARBA00022737"/>
    </source>
</evidence>
<dbReference type="PANTHER" id="PTHR22904">
    <property type="entry name" value="TPR REPEAT CONTAINING PROTEIN"/>
    <property type="match status" value="1"/>
</dbReference>
<proteinExistence type="predicted"/>
<keyword evidence="1" id="KW-0677">Repeat</keyword>
<dbReference type="Proteomes" id="UP000298327">
    <property type="component" value="Unassembled WGS sequence"/>
</dbReference>
<dbReference type="OrthoDB" id="2423701at2759"/>
<dbReference type="InterPro" id="IPR032675">
    <property type="entry name" value="LRR_dom_sf"/>
</dbReference>
<evidence type="ECO:0000256" key="4">
    <source>
        <dbReference type="SAM" id="MobiDB-lite"/>
    </source>
</evidence>
<feature type="domain" description="F-box" evidence="5">
    <location>
        <begin position="208"/>
        <end position="257"/>
    </location>
</feature>
<dbReference type="InterPro" id="IPR011990">
    <property type="entry name" value="TPR-like_helical_dom_sf"/>
</dbReference>
<dbReference type="STRING" id="205917.A0A4Y9Z1J4"/>
<keyword evidence="3" id="KW-0175">Coiled coil</keyword>
<evidence type="ECO:0000256" key="3">
    <source>
        <dbReference type="SAM" id="Coils"/>
    </source>
</evidence>
<evidence type="ECO:0000313" key="6">
    <source>
        <dbReference type="EMBL" id="TFY68392.1"/>
    </source>
</evidence>
<evidence type="ECO:0000313" key="7">
    <source>
        <dbReference type="Proteomes" id="UP000298327"/>
    </source>
</evidence>
<feature type="region of interest" description="Disordered" evidence="4">
    <location>
        <begin position="570"/>
        <end position="602"/>
    </location>
</feature>
<dbReference type="Pfam" id="PF12937">
    <property type="entry name" value="F-box-like"/>
    <property type="match status" value="1"/>
</dbReference>
<dbReference type="EMBL" id="SEOQ01000163">
    <property type="protein sequence ID" value="TFY68392.1"/>
    <property type="molecule type" value="Genomic_DNA"/>
</dbReference>
<feature type="compositionally biased region" description="Low complexity" evidence="4">
    <location>
        <begin position="578"/>
        <end position="590"/>
    </location>
</feature>
<dbReference type="PROSITE" id="PS50181">
    <property type="entry name" value="FBOX"/>
    <property type="match status" value="1"/>
</dbReference>
<name>A0A4Y9Z1J4_9AGAM</name>
<dbReference type="Gene3D" id="3.80.10.10">
    <property type="entry name" value="Ribonuclease Inhibitor"/>
    <property type="match status" value="1"/>
</dbReference>
<evidence type="ECO:0000259" key="5">
    <source>
        <dbReference type="PROSITE" id="PS50181"/>
    </source>
</evidence>
<evidence type="ECO:0000256" key="2">
    <source>
        <dbReference type="ARBA" id="ARBA00022803"/>
    </source>
</evidence>